<gene>
    <name evidence="2" type="ORF">TRIP_B40123</name>
</gene>
<reference evidence="2" key="1">
    <citation type="submission" date="2018-07" db="EMBL/GenBank/DDBJ databases">
        <authorList>
            <consortium name="Genoscope - CEA"/>
            <person name="William W."/>
        </authorList>
    </citation>
    <scope>NUCLEOTIDE SEQUENCE</scope>
    <source>
        <strain evidence="2">IK1</strain>
    </source>
</reference>
<keyword evidence="1" id="KW-0812">Transmembrane</keyword>
<organism evidence="2">
    <name type="scientific">Uncultured Desulfatiglans sp</name>
    <dbReference type="NCBI Taxonomy" id="1748965"/>
    <lineage>
        <taxon>Bacteria</taxon>
        <taxon>Pseudomonadati</taxon>
        <taxon>Thermodesulfobacteriota</taxon>
        <taxon>Desulfobacteria</taxon>
        <taxon>Desulfatiglandales</taxon>
        <taxon>Desulfatiglandaceae</taxon>
        <taxon>Desulfatiglans</taxon>
        <taxon>environmental samples</taxon>
    </lineage>
</organism>
<evidence type="ECO:0008006" key="3">
    <source>
        <dbReference type="Google" id="ProtNLM"/>
    </source>
</evidence>
<protein>
    <recommendedName>
        <fullName evidence="3">DUF5683 domain-containing protein</fullName>
    </recommendedName>
</protein>
<sequence length="110" mass="11777">MKKAWLAALCSGLVIPGLGQVFNQHLKKGLILLGSVFVLFLAALFASYRVIQQAMESAADPSTVGGGFIARLQAQDLTALKVILALFAILWIYAVIDAFVSGARIDRGTR</sequence>
<keyword evidence="1" id="KW-1133">Transmembrane helix</keyword>
<proteinExistence type="predicted"/>
<dbReference type="EMBL" id="UPXX01000031">
    <property type="protein sequence ID" value="VBB46205.1"/>
    <property type="molecule type" value="Genomic_DNA"/>
</dbReference>
<evidence type="ECO:0000313" key="2">
    <source>
        <dbReference type="EMBL" id="VBB46205.1"/>
    </source>
</evidence>
<feature type="transmembrane region" description="Helical" evidence="1">
    <location>
        <begin position="29"/>
        <end position="48"/>
    </location>
</feature>
<feature type="transmembrane region" description="Helical" evidence="1">
    <location>
        <begin position="79"/>
        <end position="100"/>
    </location>
</feature>
<evidence type="ECO:0000256" key="1">
    <source>
        <dbReference type="SAM" id="Phobius"/>
    </source>
</evidence>
<accession>A0A653AE67</accession>
<keyword evidence="1" id="KW-0472">Membrane</keyword>
<name>A0A653AE67_UNCDX</name>
<dbReference type="AlphaFoldDB" id="A0A653AE67"/>